<evidence type="ECO:0000313" key="2">
    <source>
        <dbReference type="EMBL" id="SFA76539.1"/>
    </source>
</evidence>
<evidence type="ECO:0000313" key="3">
    <source>
        <dbReference type="Proteomes" id="UP000199012"/>
    </source>
</evidence>
<dbReference type="OrthoDB" id="4319558at2"/>
<dbReference type="Pfam" id="PF17227">
    <property type="entry name" value="DUF5302"/>
    <property type="match status" value="1"/>
</dbReference>
<feature type="compositionally biased region" description="Low complexity" evidence="1">
    <location>
        <begin position="1"/>
        <end position="25"/>
    </location>
</feature>
<reference evidence="2 3" key="1">
    <citation type="submission" date="2016-10" db="EMBL/GenBank/DDBJ databases">
        <authorList>
            <person name="de Groot N.N."/>
        </authorList>
    </citation>
    <scope>NUCLEOTIDE SEQUENCE [LARGE SCALE GENOMIC DNA]</scope>
    <source>
        <strain evidence="2 3">CGMCC 4.6945</strain>
    </source>
</reference>
<dbReference type="RefSeq" id="WP_090030246.1">
    <property type="nucleotide sequence ID" value="NZ_BONM01000003.1"/>
</dbReference>
<gene>
    <name evidence="2" type="ORF">SAMN05421867_101437</name>
</gene>
<accession>A0A1I0VJ55</accession>
<feature type="region of interest" description="Disordered" evidence="1">
    <location>
        <begin position="1"/>
        <end position="74"/>
    </location>
</feature>
<dbReference type="AlphaFoldDB" id="A0A1I0VJ55"/>
<dbReference type="EMBL" id="FOKA01000001">
    <property type="protein sequence ID" value="SFA76539.1"/>
    <property type="molecule type" value="Genomic_DNA"/>
</dbReference>
<keyword evidence="3" id="KW-1185">Reference proteome</keyword>
<evidence type="ECO:0000256" key="1">
    <source>
        <dbReference type="SAM" id="MobiDB-lite"/>
    </source>
</evidence>
<proteinExistence type="predicted"/>
<protein>
    <recommendedName>
        <fullName evidence="4">DUF5302 domain-containing protein</fullName>
    </recommendedName>
</protein>
<feature type="compositionally biased region" description="Basic and acidic residues" evidence="1">
    <location>
        <begin position="26"/>
        <end position="40"/>
    </location>
</feature>
<name>A0A1I0VJ55_9CELL</name>
<sequence length="74" mass="7409">MADAPDAPAAGGTTTGPAGAPADAPTDAKARFREALERKKAQQHRTAAGPGGGSAVHGSETAGPTQRRFRRKSG</sequence>
<dbReference type="Proteomes" id="UP000199012">
    <property type="component" value="Unassembled WGS sequence"/>
</dbReference>
<dbReference type="InterPro" id="IPR035172">
    <property type="entry name" value="DUF5302"/>
</dbReference>
<evidence type="ECO:0008006" key="4">
    <source>
        <dbReference type="Google" id="ProtNLM"/>
    </source>
</evidence>
<organism evidence="2 3">
    <name type="scientific">Cellulomonas marina</name>
    <dbReference type="NCBI Taxonomy" id="988821"/>
    <lineage>
        <taxon>Bacteria</taxon>
        <taxon>Bacillati</taxon>
        <taxon>Actinomycetota</taxon>
        <taxon>Actinomycetes</taxon>
        <taxon>Micrococcales</taxon>
        <taxon>Cellulomonadaceae</taxon>
        <taxon>Cellulomonas</taxon>
    </lineage>
</organism>